<dbReference type="Proteomes" id="UP001472677">
    <property type="component" value="Unassembled WGS sequence"/>
</dbReference>
<accession>A0ABR2F0Z5</accession>
<evidence type="ECO:0000313" key="1">
    <source>
        <dbReference type="EMBL" id="KAK8568631.1"/>
    </source>
</evidence>
<evidence type="ECO:0000313" key="2">
    <source>
        <dbReference type="Proteomes" id="UP001472677"/>
    </source>
</evidence>
<dbReference type="EMBL" id="JBBPBM010000009">
    <property type="protein sequence ID" value="KAK8568631.1"/>
    <property type="molecule type" value="Genomic_DNA"/>
</dbReference>
<organism evidence="1 2">
    <name type="scientific">Hibiscus sabdariffa</name>
    <name type="common">roselle</name>
    <dbReference type="NCBI Taxonomy" id="183260"/>
    <lineage>
        <taxon>Eukaryota</taxon>
        <taxon>Viridiplantae</taxon>
        <taxon>Streptophyta</taxon>
        <taxon>Embryophyta</taxon>
        <taxon>Tracheophyta</taxon>
        <taxon>Spermatophyta</taxon>
        <taxon>Magnoliopsida</taxon>
        <taxon>eudicotyledons</taxon>
        <taxon>Gunneridae</taxon>
        <taxon>Pentapetalae</taxon>
        <taxon>rosids</taxon>
        <taxon>malvids</taxon>
        <taxon>Malvales</taxon>
        <taxon>Malvaceae</taxon>
        <taxon>Malvoideae</taxon>
        <taxon>Hibiscus</taxon>
    </lineage>
</organism>
<gene>
    <name evidence="1" type="ORF">V6N12_007179</name>
</gene>
<protein>
    <submittedName>
        <fullName evidence="1">Uncharacterized protein</fullName>
    </submittedName>
</protein>
<proteinExistence type="predicted"/>
<comment type="caution">
    <text evidence="1">The sequence shown here is derived from an EMBL/GenBank/DDBJ whole genome shotgun (WGS) entry which is preliminary data.</text>
</comment>
<reference evidence="1 2" key="1">
    <citation type="journal article" date="2024" name="G3 (Bethesda)">
        <title>Genome assembly of Hibiscus sabdariffa L. provides insights into metabolisms of medicinal natural products.</title>
        <authorList>
            <person name="Kim T."/>
        </authorList>
    </citation>
    <scope>NUCLEOTIDE SEQUENCE [LARGE SCALE GENOMIC DNA]</scope>
    <source>
        <strain evidence="1">TK-2024</strain>
        <tissue evidence="1">Old leaves</tissue>
    </source>
</reference>
<name>A0ABR2F0Z5_9ROSI</name>
<keyword evidence="2" id="KW-1185">Reference proteome</keyword>
<sequence>MIVWRKSMELVWGDQKNTSAPEMSFVYHVMAENLLGGSSCEENATIEEGLSMNDSEIYLEFEDLINWKPSSLRGFAGDQPVEQTGSV</sequence>